<dbReference type="InterPro" id="IPR036196">
    <property type="entry name" value="Ptyr_pPase_sf"/>
</dbReference>
<dbReference type="EMBL" id="JBBHJY010000006">
    <property type="protein sequence ID" value="MEJ6010912.1"/>
    <property type="molecule type" value="Genomic_DNA"/>
</dbReference>
<sequence length="168" mass="17663">MGARPFSVLVLCTGNSARSVLGEAILAQLGGGRIVSHSAGSKPKGVPHPAALRLLARKGIDTARFRSKSWNEFTGPDAPPIDLAITVCGNAAGEACPVFMGAPLKAHWGLPDPADETGGEAAEDAAFAQTWDWLEMRTQALLALPFETMDRAELTRELARIGQMEGAA</sequence>
<accession>A0ABU8SAJ1</accession>
<dbReference type="Pfam" id="PF01451">
    <property type="entry name" value="LMWPc"/>
    <property type="match status" value="1"/>
</dbReference>
<dbReference type="PANTHER" id="PTHR43428:SF1">
    <property type="entry name" value="ARSENATE REDUCTASE"/>
    <property type="match status" value="1"/>
</dbReference>
<evidence type="ECO:0000313" key="4">
    <source>
        <dbReference type="Proteomes" id="UP001379235"/>
    </source>
</evidence>
<protein>
    <submittedName>
        <fullName evidence="3">Arsenate reductase ArsC</fullName>
        <ecNumber evidence="3">1.20.4.4</ecNumber>
    </submittedName>
</protein>
<dbReference type="PANTHER" id="PTHR43428">
    <property type="entry name" value="ARSENATE REDUCTASE"/>
    <property type="match status" value="1"/>
</dbReference>
<dbReference type="Gene3D" id="3.40.50.2300">
    <property type="match status" value="1"/>
</dbReference>
<dbReference type="RefSeq" id="WP_339967750.1">
    <property type="nucleotide sequence ID" value="NZ_JBBHJY010000006.1"/>
</dbReference>
<dbReference type="EC" id="1.20.4.4" evidence="3"/>
<keyword evidence="4" id="KW-1185">Reference proteome</keyword>
<gene>
    <name evidence="3" type="ORF">WG900_13400</name>
</gene>
<feature type="domain" description="Phosphotyrosine protein phosphatase I" evidence="2">
    <location>
        <begin position="6"/>
        <end position="144"/>
    </location>
</feature>
<keyword evidence="3" id="KW-0560">Oxidoreductase</keyword>
<name>A0ABU8SAJ1_9SPHN</name>
<dbReference type="GO" id="GO:0030612">
    <property type="term" value="F:arsenate reductase (thioredoxin) activity"/>
    <property type="evidence" value="ECO:0007669"/>
    <property type="project" value="UniProtKB-EC"/>
</dbReference>
<dbReference type="SMART" id="SM00226">
    <property type="entry name" value="LMWPc"/>
    <property type="match status" value="1"/>
</dbReference>
<organism evidence="3 4">
    <name type="scientific">Novosphingobium aquae</name>
    <dbReference type="NCBI Taxonomy" id="3133435"/>
    <lineage>
        <taxon>Bacteria</taxon>
        <taxon>Pseudomonadati</taxon>
        <taxon>Pseudomonadota</taxon>
        <taxon>Alphaproteobacteria</taxon>
        <taxon>Sphingomonadales</taxon>
        <taxon>Sphingomonadaceae</taxon>
        <taxon>Novosphingobium</taxon>
    </lineage>
</organism>
<dbReference type="CDD" id="cd16345">
    <property type="entry name" value="LMWP_ArsC"/>
    <property type="match status" value="1"/>
</dbReference>
<dbReference type="SUPFAM" id="SSF52788">
    <property type="entry name" value="Phosphotyrosine protein phosphatases I"/>
    <property type="match status" value="1"/>
</dbReference>
<evidence type="ECO:0000256" key="1">
    <source>
        <dbReference type="ARBA" id="ARBA00022849"/>
    </source>
</evidence>
<keyword evidence="1" id="KW-0059">Arsenical resistance</keyword>
<evidence type="ECO:0000313" key="3">
    <source>
        <dbReference type="EMBL" id="MEJ6010912.1"/>
    </source>
</evidence>
<reference evidence="3 4" key="1">
    <citation type="submission" date="2024-03" db="EMBL/GenBank/DDBJ databases">
        <authorList>
            <person name="Jo J.-H."/>
        </authorList>
    </citation>
    <scope>NUCLEOTIDE SEQUENCE [LARGE SCALE GENOMIC DNA]</scope>
    <source>
        <strain evidence="3 4">AS3R-12</strain>
    </source>
</reference>
<dbReference type="InterPro" id="IPR023485">
    <property type="entry name" value="Ptyr_pPase"/>
</dbReference>
<comment type="caution">
    <text evidence="3">The sequence shown here is derived from an EMBL/GenBank/DDBJ whole genome shotgun (WGS) entry which is preliminary data.</text>
</comment>
<proteinExistence type="predicted"/>
<evidence type="ECO:0000259" key="2">
    <source>
        <dbReference type="SMART" id="SM00226"/>
    </source>
</evidence>
<dbReference type="Proteomes" id="UP001379235">
    <property type="component" value="Unassembled WGS sequence"/>
</dbReference>